<dbReference type="Gene3D" id="3.40.710.10">
    <property type="entry name" value="DD-peptidase/beta-lactamase superfamily"/>
    <property type="match status" value="1"/>
</dbReference>
<comment type="pathway">
    <text evidence="2">Cell wall biogenesis; peptidoglycan biosynthesis.</text>
</comment>
<evidence type="ECO:0000313" key="20">
    <source>
        <dbReference type="Proteomes" id="UP000245622"/>
    </source>
</evidence>
<dbReference type="GO" id="GO:0071555">
    <property type="term" value="P:cell wall organization"/>
    <property type="evidence" value="ECO:0007669"/>
    <property type="project" value="UniProtKB-KW"/>
</dbReference>
<keyword evidence="16" id="KW-1133">Transmembrane helix</keyword>
<comment type="similarity">
    <text evidence="3 15">Belongs to the peptidase S11 family.</text>
</comment>
<comment type="catalytic activity">
    <reaction evidence="12">
        <text>Preferential cleavage: (Ac)2-L-Lys-D-Ala-|-D-Ala. Also transpeptidation of peptidyl-alanyl moieties that are N-acyl substituents of D-alanine.</text>
        <dbReference type="EC" id="3.4.16.4"/>
    </reaction>
</comment>
<evidence type="ECO:0000256" key="7">
    <source>
        <dbReference type="ARBA" id="ARBA00022729"/>
    </source>
</evidence>
<dbReference type="SUPFAM" id="SSF56601">
    <property type="entry name" value="beta-lactamase/transpeptidase-like"/>
    <property type="match status" value="1"/>
</dbReference>
<evidence type="ECO:0000256" key="2">
    <source>
        <dbReference type="ARBA" id="ARBA00004752"/>
    </source>
</evidence>
<dbReference type="EMBL" id="LN555523">
    <property type="protein sequence ID" value="CED93185.1"/>
    <property type="molecule type" value="Genomic_DNA"/>
</dbReference>
<keyword evidence="6" id="KW-0645">Protease</keyword>
<dbReference type="InterPro" id="IPR015956">
    <property type="entry name" value="Peniciliin-bd_prot_C_sf"/>
</dbReference>
<evidence type="ECO:0000256" key="12">
    <source>
        <dbReference type="ARBA" id="ARBA00034000"/>
    </source>
</evidence>
<keyword evidence="20" id="KW-1185">Reference proteome</keyword>
<keyword evidence="11" id="KW-0961">Cell wall biogenesis/degradation</keyword>
<dbReference type="SMART" id="SM00936">
    <property type="entry name" value="PBP5_C"/>
    <property type="match status" value="1"/>
</dbReference>
<feature type="transmembrane region" description="Helical" evidence="16">
    <location>
        <begin position="388"/>
        <end position="409"/>
    </location>
</feature>
<dbReference type="Pfam" id="PF00768">
    <property type="entry name" value="Peptidase_S11"/>
    <property type="match status" value="1"/>
</dbReference>
<comment type="function">
    <text evidence="1">Removes C-terminal D-alanyl residues from sugar-peptide cell wall precursors.</text>
</comment>
<name>A0A1V1HZ07_9FIRM</name>
<keyword evidence="9" id="KW-0133">Cell shape</keyword>
<dbReference type="InterPro" id="IPR018044">
    <property type="entry name" value="Peptidase_S11"/>
</dbReference>
<evidence type="ECO:0000313" key="19">
    <source>
        <dbReference type="EMBL" id="CED93185.1"/>
    </source>
</evidence>
<dbReference type="RefSeq" id="WP_180702925.1">
    <property type="nucleotide sequence ID" value="NZ_JAVSGX010000001.1"/>
</dbReference>
<evidence type="ECO:0000256" key="9">
    <source>
        <dbReference type="ARBA" id="ARBA00022960"/>
    </source>
</evidence>
<feature type="active site" description="Proton acceptor" evidence="13">
    <location>
        <position position="65"/>
    </location>
</feature>
<keyword evidence="8 19" id="KW-0378">Hydrolase</keyword>
<dbReference type="PRINTS" id="PR00725">
    <property type="entry name" value="DADACBPTASE1"/>
</dbReference>
<dbReference type="GO" id="GO:0006508">
    <property type="term" value="P:proteolysis"/>
    <property type="evidence" value="ECO:0007669"/>
    <property type="project" value="UniProtKB-KW"/>
</dbReference>
<dbReference type="PANTHER" id="PTHR21581:SF6">
    <property type="entry name" value="TRAFFICKING PROTEIN PARTICLE COMPLEX SUBUNIT 12"/>
    <property type="match status" value="1"/>
</dbReference>
<keyword evidence="7 17" id="KW-0732">Signal</keyword>
<dbReference type="UniPathway" id="UPA00219"/>
<dbReference type="AlphaFoldDB" id="A0A1V1HZ07"/>
<feature type="chain" id="PRO_5038464433" description="serine-type D-Ala-D-Ala carboxypeptidase" evidence="17">
    <location>
        <begin position="21"/>
        <end position="433"/>
    </location>
</feature>
<evidence type="ECO:0000256" key="15">
    <source>
        <dbReference type="RuleBase" id="RU004016"/>
    </source>
</evidence>
<evidence type="ECO:0000256" key="5">
    <source>
        <dbReference type="ARBA" id="ARBA00022645"/>
    </source>
</evidence>
<evidence type="ECO:0000259" key="18">
    <source>
        <dbReference type="SMART" id="SM00936"/>
    </source>
</evidence>
<evidence type="ECO:0000256" key="8">
    <source>
        <dbReference type="ARBA" id="ARBA00022801"/>
    </source>
</evidence>
<dbReference type="GO" id="GO:0009252">
    <property type="term" value="P:peptidoglycan biosynthetic process"/>
    <property type="evidence" value="ECO:0007669"/>
    <property type="project" value="UniProtKB-UniPathway"/>
</dbReference>
<proteinExistence type="inferred from homology"/>
<organism evidence="19 20">
    <name type="scientific">Romboutsia ilealis</name>
    <dbReference type="NCBI Taxonomy" id="1115758"/>
    <lineage>
        <taxon>Bacteria</taxon>
        <taxon>Bacillati</taxon>
        <taxon>Bacillota</taxon>
        <taxon>Clostridia</taxon>
        <taxon>Peptostreptococcales</taxon>
        <taxon>Peptostreptococcaceae</taxon>
        <taxon>Romboutsia</taxon>
    </lineage>
</organism>
<dbReference type="GO" id="GO:0008360">
    <property type="term" value="P:regulation of cell shape"/>
    <property type="evidence" value="ECO:0007669"/>
    <property type="project" value="UniProtKB-KW"/>
</dbReference>
<keyword evidence="16" id="KW-0812">Transmembrane</keyword>
<gene>
    <name evidence="19" type="ORF">CRIB_430</name>
</gene>
<dbReference type="Proteomes" id="UP000245622">
    <property type="component" value="Chromosome 1"/>
</dbReference>
<dbReference type="PANTHER" id="PTHR21581">
    <property type="entry name" value="D-ALANYL-D-ALANINE CARBOXYPEPTIDASE"/>
    <property type="match status" value="1"/>
</dbReference>
<keyword evidence="16" id="KW-0472">Membrane</keyword>
<evidence type="ECO:0000256" key="13">
    <source>
        <dbReference type="PIRSR" id="PIRSR618044-1"/>
    </source>
</evidence>
<dbReference type="InterPro" id="IPR001967">
    <property type="entry name" value="Peptidase_S11_N"/>
</dbReference>
<keyword evidence="5 19" id="KW-0121">Carboxypeptidase</keyword>
<dbReference type="InterPro" id="IPR037167">
    <property type="entry name" value="Peptidase_S11_C_sf"/>
</dbReference>
<feature type="active site" evidence="13">
    <location>
        <position position="117"/>
    </location>
</feature>
<dbReference type="Pfam" id="PF07943">
    <property type="entry name" value="PBP5_C"/>
    <property type="match status" value="1"/>
</dbReference>
<feature type="active site" description="Acyl-ester intermediate" evidence="13">
    <location>
        <position position="62"/>
    </location>
</feature>
<dbReference type="InterPro" id="IPR012907">
    <property type="entry name" value="Peptidase_S11_C"/>
</dbReference>
<dbReference type="GO" id="GO:0009002">
    <property type="term" value="F:serine-type D-Ala-D-Ala carboxypeptidase activity"/>
    <property type="evidence" value="ECO:0007669"/>
    <property type="project" value="UniProtKB-EC"/>
</dbReference>
<keyword evidence="10" id="KW-0573">Peptidoglycan synthesis</keyword>
<evidence type="ECO:0000256" key="16">
    <source>
        <dbReference type="SAM" id="Phobius"/>
    </source>
</evidence>
<evidence type="ECO:0000256" key="1">
    <source>
        <dbReference type="ARBA" id="ARBA00003217"/>
    </source>
</evidence>
<dbReference type="InterPro" id="IPR012338">
    <property type="entry name" value="Beta-lactam/transpept-like"/>
</dbReference>
<feature type="domain" description="Peptidase S11 D-Ala-D-Ala carboxypeptidase A C-terminal" evidence="18">
    <location>
        <begin position="288"/>
        <end position="378"/>
    </location>
</feature>
<feature type="binding site" evidence="14">
    <location>
        <position position="239"/>
    </location>
    <ligand>
        <name>substrate</name>
    </ligand>
</feature>
<reference evidence="19 20" key="1">
    <citation type="submission" date="2014-04" db="EMBL/GenBank/DDBJ databases">
        <authorList>
            <person name="Hornung B.V."/>
        </authorList>
    </citation>
    <scope>NUCLEOTIDE SEQUENCE [LARGE SCALE GENOMIC DNA]</scope>
    <source>
        <strain evidence="19 20">CRIB</strain>
    </source>
</reference>
<evidence type="ECO:0000256" key="14">
    <source>
        <dbReference type="PIRSR" id="PIRSR618044-2"/>
    </source>
</evidence>
<evidence type="ECO:0000256" key="3">
    <source>
        <dbReference type="ARBA" id="ARBA00007164"/>
    </source>
</evidence>
<sequence length="433" mass="49558">MKKIFSFLLTLLITFLPVFNTNNLSFADSEPNLTAEYAVLMDYETGQVLYNKNGHSKLYPASTTKAWTAYVVLKHVNDLNQVVEIKDLPIVDGSSMYLKEGEAFTVKELLDALLIHSSNDVAMVLAKYVGGSVENFVNMMNDEAKSIGAENTHFNNPHGLPDENHYTTAYDMALMARKAMDNKIFRDIVNTKSVKYPATEAYPYERYFENTNQFLTSRSKMNYKGQEIDIKYDVVDGIKTGYTDAAGKCLLSTGVKNNIRVISAVFKSTVDDLYLDSRTLLDYGFDNFYVKEIVDKDDFIKNKKVFLSKEKKLIYQPETNYSVALSNNSNAGDYSIKTKLDNIKLPIKEGDKVGTLEVYKNKKLEKSIDLVAKNDVTSIFAFFKENKLLYNVLKIILLIIILVFIVFIIRKVNRKKKEKKNSTYSKNRRRRKY</sequence>
<evidence type="ECO:0000256" key="17">
    <source>
        <dbReference type="SAM" id="SignalP"/>
    </source>
</evidence>
<dbReference type="Gene3D" id="2.60.410.10">
    <property type="entry name" value="D-Ala-D-Ala carboxypeptidase, C-terminal domain"/>
    <property type="match status" value="1"/>
</dbReference>
<evidence type="ECO:0000256" key="4">
    <source>
        <dbReference type="ARBA" id="ARBA00012448"/>
    </source>
</evidence>
<accession>A0A1V1HZ07</accession>
<evidence type="ECO:0000256" key="10">
    <source>
        <dbReference type="ARBA" id="ARBA00022984"/>
    </source>
</evidence>
<evidence type="ECO:0000256" key="11">
    <source>
        <dbReference type="ARBA" id="ARBA00023316"/>
    </source>
</evidence>
<protein>
    <recommendedName>
        <fullName evidence="4">serine-type D-Ala-D-Ala carboxypeptidase</fullName>
        <ecNumber evidence="4">3.4.16.4</ecNumber>
    </recommendedName>
</protein>
<evidence type="ECO:0000256" key="6">
    <source>
        <dbReference type="ARBA" id="ARBA00022670"/>
    </source>
</evidence>
<dbReference type="EC" id="3.4.16.4" evidence="4"/>
<feature type="signal peptide" evidence="17">
    <location>
        <begin position="1"/>
        <end position="20"/>
    </location>
</feature>
<dbReference type="KEGG" id="ril:CRIB_430"/>
<dbReference type="SUPFAM" id="SSF69189">
    <property type="entry name" value="Penicillin-binding protein associated domain"/>
    <property type="match status" value="1"/>
</dbReference>
<dbReference type="GeneID" id="82204616"/>